<dbReference type="Proteomes" id="UP000694920">
    <property type="component" value="Unplaced"/>
</dbReference>
<dbReference type="SUPFAM" id="SSF47459">
    <property type="entry name" value="HLH, helix-loop-helix DNA-binding domain"/>
    <property type="match status" value="1"/>
</dbReference>
<dbReference type="CDD" id="cd11394">
    <property type="entry name" value="bHLHzip_SREBP"/>
    <property type="match status" value="1"/>
</dbReference>
<evidence type="ECO:0000256" key="10">
    <source>
        <dbReference type="ARBA" id="ARBA00023242"/>
    </source>
</evidence>
<dbReference type="AlphaFoldDB" id="A0AAJ7FKV9"/>
<feature type="domain" description="BHLH" evidence="13">
    <location>
        <begin position="241"/>
        <end position="291"/>
    </location>
</feature>
<evidence type="ECO:0000256" key="9">
    <source>
        <dbReference type="ARBA" id="ARBA00023163"/>
    </source>
</evidence>
<evidence type="ECO:0000256" key="5">
    <source>
        <dbReference type="ARBA" id="ARBA00022989"/>
    </source>
</evidence>
<dbReference type="PANTHER" id="PTHR46062:SF1">
    <property type="entry name" value="LP12374P"/>
    <property type="match status" value="1"/>
</dbReference>
<dbReference type="Gene3D" id="4.10.280.10">
    <property type="entry name" value="Helix-loop-helix DNA-binding domain"/>
    <property type="match status" value="1"/>
</dbReference>
<keyword evidence="7" id="KW-0238">DNA-binding</keyword>
<feature type="transmembrane region" description="Helical" evidence="12">
    <location>
        <begin position="421"/>
        <end position="446"/>
    </location>
</feature>
<evidence type="ECO:0000259" key="13">
    <source>
        <dbReference type="PROSITE" id="PS50888"/>
    </source>
</evidence>
<dbReference type="GO" id="GO:0000978">
    <property type="term" value="F:RNA polymerase II cis-regulatory region sequence-specific DNA binding"/>
    <property type="evidence" value="ECO:0007669"/>
    <property type="project" value="TreeGrafter"/>
</dbReference>
<dbReference type="SMART" id="SM00353">
    <property type="entry name" value="HLH"/>
    <property type="match status" value="1"/>
</dbReference>
<evidence type="ECO:0000256" key="2">
    <source>
        <dbReference type="ARBA" id="ARBA00004477"/>
    </source>
</evidence>
<evidence type="ECO:0000256" key="4">
    <source>
        <dbReference type="ARBA" id="ARBA00022824"/>
    </source>
</evidence>
<evidence type="ECO:0000256" key="8">
    <source>
        <dbReference type="ARBA" id="ARBA00023136"/>
    </source>
</evidence>
<organism evidence="14 15">
    <name type="scientific">Cephus cinctus</name>
    <name type="common">Wheat stem sawfly</name>
    <dbReference type="NCBI Taxonomy" id="211228"/>
    <lineage>
        <taxon>Eukaryota</taxon>
        <taxon>Metazoa</taxon>
        <taxon>Ecdysozoa</taxon>
        <taxon>Arthropoda</taxon>
        <taxon>Hexapoda</taxon>
        <taxon>Insecta</taxon>
        <taxon>Pterygota</taxon>
        <taxon>Neoptera</taxon>
        <taxon>Endopterygota</taxon>
        <taxon>Hymenoptera</taxon>
        <taxon>Cephoidea</taxon>
        <taxon>Cephidae</taxon>
        <taxon>Cephus</taxon>
    </lineage>
</organism>
<evidence type="ECO:0000256" key="6">
    <source>
        <dbReference type="ARBA" id="ARBA00023015"/>
    </source>
</evidence>
<keyword evidence="8 12" id="KW-0472">Membrane</keyword>
<keyword evidence="4" id="KW-0256">Endoplasmic reticulum</keyword>
<sequence>MAEPGSWVPPGQENDFTNIPTSDSFNLNEMTGFDDLLSNCETELLKTENLFSDETLIAELEESMTGQLDDSSPFDFMDTNEFLNASDNSDFKDSSILDPLKSNVQSVQQVPCVNQEAVTPQVKSQRISVAPTPTVFSSQYTIPQGMNFNVQQPVVTLAPVATQQRQLLLPAKLIKSESVVYSRGSQAVTSSPVPHQIHTLVNTANGTVLATGIPVVLDTDKVQINRLNTGSHIGVPRVREVKRSAHNAIERRYRTSINDKIIELKNIIVGVDAKLNKSAILRKTIDYIRFLQNSNAKLKAENMSLKMAAHRQTMRMDALTPPRSDTSEPSLSPVPDPLSPPSPSSIKDESESLHSLHHSVSSTRGLRDHTRMTLCAFLFVFLAFNPFSILVNNVGRFKDYSSARVDGRTILNYNDQSETEIGIWGSVLLGLINIILLFCGLCRLLLYGDPVLPSDSKVFLDVRRWRRQAEFNMSRNDHEQACSDLRQCLAFFGKTVPSSRHEAFLPTTWQIVRQVLHTLRLDKFVNHFGKYFADKSEREQTQLSALELSIVYQHLLCLRLSNGSTESVLFLALSAVNYAEAAGNTAPKTYLAEVYANAALCLKLLPFPFVYKHYLAKFRNVLTTCAVPEKLRWLTSPEGFRFLNSQKWQYDSRCQDEFSSQASNTQPLSFAARAYRQHLLGQCLKLITGTAEDSHASAVLEMARAVVASAQVESSSSLVDKLSINKCEDEIGLWWGAVMCVAASWRLGEDDTAAWSIVVGRFPYEKSPQSGKGSPLPHAVLNVLQAAKRAGGRAPMRLIDQAGTFLEQSMFYYHCKQQSSQNIVLTQLWICDWLLELRTSLWEELETENVKTYGHSALAGFQRDLACLRQLCQQIPSVLTRVFLYEATARIMAGAAPVRTQFLLDRSLRHRNSKSSIICGKDRSQEQGTGEREHAAALCLACRHLPTVLLASPGERAGMLVEAAKTLERIGDRKRLQECYELIRQLGPAISVN</sequence>
<dbReference type="GO" id="GO:0005634">
    <property type="term" value="C:nucleus"/>
    <property type="evidence" value="ECO:0007669"/>
    <property type="project" value="UniProtKB-SubCell"/>
</dbReference>
<dbReference type="Pfam" id="PF00010">
    <property type="entry name" value="HLH"/>
    <property type="match status" value="1"/>
</dbReference>
<dbReference type="CTD" id="40155"/>
<evidence type="ECO:0000313" key="15">
    <source>
        <dbReference type="RefSeq" id="XP_015596800.1"/>
    </source>
</evidence>
<proteinExistence type="predicted"/>
<gene>
    <name evidence="15" type="primary">LOC107268492</name>
</gene>
<dbReference type="FunFam" id="4.10.280.10:FF:000098">
    <property type="entry name" value="Sterol regulatory element-binding protein"/>
    <property type="match status" value="1"/>
</dbReference>
<accession>A0AAJ7FKV9</accession>
<evidence type="ECO:0000256" key="11">
    <source>
        <dbReference type="SAM" id="MobiDB-lite"/>
    </source>
</evidence>
<feature type="region of interest" description="Disordered" evidence="11">
    <location>
        <begin position="319"/>
        <end position="351"/>
    </location>
</feature>
<reference evidence="15" key="1">
    <citation type="submission" date="2025-08" db="UniProtKB">
        <authorList>
            <consortium name="RefSeq"/>
        </authorList>
    </citation>
    <scope>IDENTIFICATION</scope>
</reference>
<dbReference type="GeneID" id="107268492"/>
<dbReference type="InterPro" id="IPR036638">
    <property type="entry name" value="HLH_DNA-bd_sf"/>
</dbReference>
<keyword evidence="10" id="KW-0539">Nucleus</keyword>
<dbReference type="GO" id="GO:0000981">
    <property type="term" value="F:DNA-binding transcription factor activity, RNA polymerase II-specific"/>
    <property type="evidence" value="ECO:0007669"/>
    <property type="project" value="TreeGrafter"/>
</dbReference>
<dbReference type="PANTHER" id="PTHR46062">
    <property type="entry name" value="STEROL REGULATORY ELEMENT-BINDING PROTEIN"/>
    <property type="match status" value="1"/>
</dbReference>
<dbReference type="KEGG" id="ccin:107268492"/>
<comment type="subcellular location">
    <subcellularLocation>
        <location evidence="2">Endoplasmic reticulum membrane</location>
        <topology evidence="2">Multi-pass membrane protein</topology>
    </subcellularLocation>
    <subcellularLocation>
        <location evidence="1">Nucleus</location>
    </subcellularLocation>
</comment>
<feature type="compositionally biased region" description="Pro residues" evidence="11">
    <location>
        <begin position="332"/>
        <end position="343"/>
    </location>
</feature>
<dbReference type="InterPro" id="IPR011598">
    <property type="entry name" value="bHLH_dom"/>
</dbReference>
<dbReference type="RefSeq" id="XP_015596800.1">
    <property type="nucleotide sequence ID" value="XM_015741314.2"/>
</dbReference>
<keyword evidence="9" id="KW-0804">Transcription</keyword>
<dbReference type="GO" id="GO:0005789">
    <property type="term" value="C:endoplasmic reticulum membrane"/>
    <property type="evidence" value="ECO:0007669"/>
    <property type="project" value="UniProtKB-SubCell"/>
</dbReference>
<keyword evidence="6" id="KW-0805">Transcription regulation</keyword>
<feature type="transmembrane region" description="Helical" evidence="12">
    <location>
        <begin position="372"/>
        <end position="391"/>
    </location>
</feature>
<name>A0AAJ7FKV9_CEPCN</name>
<dbReference type="PROSITE" id="PS50888">
    <property type="entry name" value="BHLH"/>
    <property type="match status" value="1"/>
</dbReference>
<evidence type="ECO:0000256" key="3">
    <source>
        <dbReference type="ARBA" id="ARBA00022692"/>
    </source>
</evidence>
<keyword evidence="5 12" id="KW-1133">Transmembrane helix</keyword>
<keyword evidence="3 12" id="KW-0812">Transmembrane</keyword>
<protein>
    <submittedName>
        <fullName evidence="15">Sterol regulatory element-binding protein 1</fullName>
    </submittedName>
</protein>
<evidence type="ECO:0000256" key="12">
    <source>
        <dbReference type="SAM" id="Phobius"/>
    </source>
</evidence>
<evidence type="ECO:0000256" key="1">
    <source>
        <dbReference type="ARBA" id="ARBA00004123"/>
    </source>
</evidence>
<evidence type="ECO:0000313" key="14">
    <source>
        <dbReference type="Proteomes" id="UP000694920"/>
    </source>
</evidence>
<evidence type="ECO:0000256" key="7">
    <source>
        <dbReference type="ARBA" id="ARBA00023125"/>
    </source>
</evidence>
<keyword evidence="14" id="KW-1185">Reference proteome</keyword>
<dbReference type="GO" id="GO:0046983">
    <property type="term" value="F:protein dimerization activity"/>
    <property type="evidence" value="ECO:0007669"/>
    <property type="project" value="InterPro"/>
</dbReference>